<evidence type="ECO:0000313" key="1">
    <source>
        <dbReference type="EMBL" id="GAG83544.1"/>
    </source>
</evidence>
<gene>
    <name evidence="1" type="ORF">S01H4_33935</name>
</gene>
<comment type="caution">
    <text evidence="1">The sequence shown here is derived from an EMBL/GenBank/DDBJ whole genome shotgun (WGS) entry which is preliminary data.</text>
</comment>
<accession>X1ALV8</accession>
<dbReference type="AlphaFoldDB" id="X1ALV8"/>
<protein>
    <submittedName>
        <fullName evidence="1">Uncharacterized protein</fullName>
    </submittedName>
</protein>
<proteinExistence type="predicted"/>
<organism evidence="1">
    <name type="scientific">marine sediment metagenome</name>
    <dbReference type="NCBI Taxonomy" id="412755"/>
    <lineage>
        <taxon>unclassified sequences</taxon>
        <taxon>metagenomes</taxon>
        <taxon>ecological metagenomes</taxon>
    </lineage>
</organism>
<reference evidence="1" key="1">
    <citation type="journal article" date="2014" name="Front. Microbiol.">
        <title>High frequency of phylogenetically diverse reductive dehalogenase-homologous genes in deep subseafloor sedimentary metagenomes.</title>
        <authorList>
            <person name="Kawai M."/>
            <person name="Futagami T."/>
            <person name="Toyoda A."/>
            <person name="Takaki Y."/>
            <person name="Nishi S."/>
            <person name="Hori S."/>
            <person name="Arai W."/>
            <person name="Tsubouchi T."/>
            <person name="Morono Y."/>
            <person name="Uchiyama I."/>
            <person name="Ito T."/>
            <person name="Fujiyama A."/>
            <person name="Inagaki F."/>
            <person name="Takami H."/>
        </authorList>
    </citation>
    <scope>NUCLEOTIDE SEQUENCE</scope>
    <source>
        <strain evidence="1">Expedition CK06-06</strain>
    </source>
</reference>
<dbReference type="EMBL" id="BART01017912">
    <property type="protein sequence ID" value="GAG83544.1"/>
    <property type="molecule type" value="Genomic_DNA"/>
</dbReference>
<sequence length="62" mass="6994">ERLTIGYLSRLLRLPSLAPDIITAIINGKNPPQLTAKKLMRLAPQIPIDWTEQRKLLGFDKG</sequence>
<name>X1ALV8_9ZZZZ</name>
<feature type="non-terminal residue" evidence="1">
    <location>
        <position position="1"/>
    </location>
</feature>